<dbReference type="PROSITE" id="PS50935">
    <property type="entry name" value="SSB"/>
    <property type="match status" value="1"/>
</dbReference>
<evidence type="ECO:0000313" key="4">
    <source>
        <dbReference type="EMBL" id="GHE61969.1"/>
    </source>
</evidence>
<dbReference type="InterPro" id="IPR012340">
    <property type="entry name" value="NA-bd_OB-fold"/>
</dbReference>
<reference evidence="4" key="1">
    <citation type="journal article" date="2014" name="Int. J. Syst. Evol. Microbiol.">
        <title>Complete genome sequence of Corynebacterium casei LMG S-19264T (=DSM 44701T), isolated from a smear-ripened cheese.</title>
        <authorList>
            <consortium name="US DOE Joint Genome Institute (JGI-PGF)"/>
            <person name="Walter F."/>
            <person name="Albersmeier A."/>
            <person name="Kalinowski J."/>
            <person name="Ruckert C."/>
        </authorList>
    </citation>
    <scope>NUCLEOTIDE SEQUENCE</scope>
    <source>
        <strain evidence="4">JCM 4784</strain>
    </source>
</reference>
<gene>
    <name evidence="4" type="primary">ssb1</name>
    <name evidence="4" type="ORF">GCM10018785_33720</name>
</gene>
<keyword evidence="1 2" id="KW-0238">DNA-binding</keyword>
<evidence type="ECO:0000256" key="3">
    <source>
        <dbReference type="SAM" id="MobiDB-lite"/>
    </source>
</evidence>
<evidence type="ECO:0000313" key="5">
    <source>
        <dbReference type="Proteomes" id="UP000608024"/>
    </source>
</evidence>
<name>A0A919DP22_9ACTN</name>
<reference evidence="4" key="2">
    <citation type="submission" date="2020-09" db="EMBL/GenBank/DDBJ databases">
        <authorList>
            <person name="Sun Q."/>
            <person name="Ohkuma M."/>
        </authorList>
    </citation>
    <scope>NUCLEOTIDE SEQUENCE</scope>
    <source>
        <strain evidence="4">JCM 4784</strain>
    </source>
</reference>
<dbReference type="RefSeq" id="WP_190136770.1">
    <property type="nucleotide sequence ID" value="NZ_BNBT01000045.1"/>
</dbReference>
<comment type="caution">
    <text evidence="2">Lacks conserved residue(s) required for the propagation of feature annotation.</text>
</comment>
<protein>
    <recommendedName>
        <fullName evidence="2">Single-stranded DNA-binding protein</fullName>
        <shortName evidence="2">SSB</shortName>
    </recommendedName>
</protein>
<dbReference type="GO" id="GO:0003697">
    <property type="term" value="F:single-stranded DNA binding"/>
    <property type="evidence" value="ECO:0007669"/>
    <property type="project" value="UniProtKB-UniRule"/>
</dbReference>
<feature type="region of interest" description="Disordered" evidence="3">
    <location>
        <begin position="121"/>
        <end position="186"/>
    </location>
</feature>
<evidence type="ECO:0000256" key="2">
    <source>
        <dbReference type="HAMAP-Rule" id="MF_00984"/>
    </source>
</evidence>
<dbReference type="GO" id="GO:0006260">
    <property type="term" value="P:DNA replication"/>
    <property type="evidence" value="ECO:0007669"/>
    <property type="project" value="InterPro"/>
</dbReference>
<comment type="caution">
    <text evidence="4">The sequence shown here is derived from an EMBL/GenBank/DDBJ whole genome shotgun (WGS) entry which is preliminary data.</text>
</comment>
<dbReference type="InterPro" id="IPR000424">
    <property type="entry name" value="Primosome_PriB/ssb"/>
</dbReference>
<dbReference type="CDD" id="cd04496">
    <property type="entry name" value="SSB_OBF"/>
    <property type="match status" value="1"/>
</dbReference>
<dbReference type="SUPFAM" id="SSF50249">
    <property type="entry name" value="Nucleic acid-binding proteins"/>
    <property type="match status" value="1"/>
</dbReference>
<dbReference type="Proteomes" id="UP000608024">
    <property type="component" value="Unassembled WGS sequence"/>
</dbReference>
<keyword evidence="5" id="KW-1185">Reference proteome</keyword>
<dbReference type="HAMAP" id="MF_00984">
    <property type="entry name" value="SSB"/>
    <property type="match status" value="1"/>
</dbReference>
<dbReference type="Pfam" id="PF00436">
    <property type="entry name" value="SSB"/>
    <property type="match status" value="1"/>
</dbReference>
<sequence>MNDTMVTVVGRVATTPVFRELPSGPVTRFRIAVTPRHFDRTRNEWTDGHTNFFTVWARRTLGVNAQSSLSLGEQVIVQGRLKVKDEERGGQHWISVDIDAQAIGHDLARGTSAFRRGKALDHVPDQPRGQAAGEGQAPDGARKEPEPAWESPPDGGAEVTGARAGAETEATPDAGRGGRAQPAAVG</sequence>
<evidence type="ECO:0000256" key="1">
    <source>
        <dbReference type="ARBA" id="ARBA00023125"/>
    </source>
</evidence>
<feature type="compositionally biased region" description="Low complexity" evidence="3">
    <location>
        <begin position="155"/>
        <end position="171"/>
    </location>
</feature>
<accession>A0A919DP22</accession>
<proteinExistence type="inferred from homology"/>
<dbReference type="InterPro" id="IPR011344">
    <property type="entry name" value="ssDNA-bd"/>
</dbReference>
<comment type="subunit">
    <text evidence="2">Homotetramer.</text>
</comment>
<dbReference type="Gene3D" id="2.40.50.140">
    <property type="entry name" value="Nucleic acid-binding proteins"/>
    <property type="match status" value="1"/>
</dbReference>
<dbReference type="AlphaFoldDB" id="A0A919DP22"/>
<dbReference type="EMBL" id="BNBT01000045">
    <property type="protein sequence ID" value="GHE61969.1"/>
    <property type="molecule type" value="Genomic_DNA"/>
</dbReference>
<organism evidence="4 5">
    <name type="scientific">Streptomyces longispororuber</name>
    <dbReference type="NCBI Taxonomy" id="68230"/>
    <lineage>
        <taxon>Bacteria</taxon>
        <taxon>Bacillati</taxon>
        <taxon>Actinomycetota</taxon>
        <taxon>Actinomycetes</taxon>
        <taxon>Kitasatosporales</taxon>
        <taxon>Streptomycetaceae</taxon>
        <taxon>Streptomyces</taxon>
    </lineage>
</organism>